<protein>
    <submittedName>
        <fullName evidence="1">Uncharacterized protein</fullName>
    </submittedName>
</protein>
<organism evidence="1 2">
    <name type="scientific">Willisornis vidua</name>
    <name type="common">Xingu scale-backed antbird</name>
    <dbReference type="NCBI Taxonomy" id="1566151"/>
    <lineage>
        <taxon>Eukaryota</taxon>
        <taxon>Metazoa</taxon>
        <taxon>Chordata</taxon>
        <taxon>Craniata</taxon>
        <taxon>Vertebrata</taxon>
        <taxon>Euteleostomi</taxon>
        <taxon>Archelosauria</taxon>
        <taxon>Archosauria</taxon>
        <taxon>Dinosauria</taxon>
        <taxon>Saurischia</taxon>
        <taxon>Theropoda</taxon>
        <taxon>Coelurosauria</taxon>
        <taxon>Aves</taxon>
        <taxon>Neognathae</taxon>
        <taxon>Neoaves</taxon>
        <taxon>Telluraves</taxon>
        <taxon>Australaves</taxon>
        <taxon>Passeriformes</taxon>
        <taxon>Thamnophilidae</taxon>
        <taxon>Willisornis</taxon>
    </lineage>
</organism>
<sequence>METLWKCPDERVFLKQSAECGTTTTGVLWNGNPENDIPISPLDFQVQTGLWKFSKLVLGFWQCGGQGPGGNETGLAQGMEKGDRTRIPRKIHGGSGGVLSVLLLGWQQPPYASDAKARIQMIDAEARNVDISGRLICHNGKDIWLLMYTLSNEEMNLDIFECCREEDNKLDYCFEASSKNF</sequence>
<dbReference type="Proteomes" id="UP001145742">
    <property type="component" value="Unassembled WGS sequence"/>
</dbReference>
<dbReference type="EMBL" id="WHWB01033277">
    <property type="protein sequence ID" value="KAJ7420835.1"/>
    <property type="molecule type" value="Genomic_DNA"/>
</dbReference>
<reference evidence="1" key="1">
    <citation type="submission" date="2019-10" db="EMBL/GenBank/DDBJ databases">
        <authorList>
            <person name="Soares A.E.R."/>
            <person name="Aleixo A."/>
            <person name="Schneider P."/>
            <person name="Miyaki C.Y."/>
            <person name="Schneider M.P."/>
            <person name="Mello C."/>
            <person name="Vasconcelos A.T.R."/>
        </authorList>
    </citation>
    <scope>NUCLEOTIDE SEQUENCE</scope>
    <source>
        <tissue evidence="1">Muscle</tissue>
    </source>
</reference>
<comment type="caution">
    <text evidence="1">The sequence shown here is derived from an EMBL/GenBank/DDBJ whole genome shotgun (WGS) entry which is preliminary data.</text>
</comment>
<keyword evidence="2" id="KW-1185">Reference proteome</keyword>
<name>A0ABQ9DFW8_9PASS</name>
<accession>A0ABQ9DFW8</accession>
<gene>
    <name evidence="1" type="ORF">WISP_46288</name>
</gene>
<proteinExistence type="predicted"/>
<evidence type="ECO:0000313" key="1">
    <source>
        <dbReference type="EMBL" id="KAJ7420835.1"/>
    </source>
</evidence>
<evidence type="ECO:0000313" key="2">
    <source>
        <dbReference type="Proteomes" id="UP001145742"/>
    </source>
</evidence>